<accession>A0ABV1RTL1</accession>
<organism evidence="2 3">
    <name type="scientific">Pontibacter populi</name>
    <dbReference type="NCBI Taxonomy" id="890055"/>
    <lineage>
        <taxon>Bacteria</taxon>
        <taxon>Pseudomonadati</taxon>
        <taxon>Bacteroidota</taxon>
        <taxon>Cytophagia</taxon>
        <taxon>Cytophagales</taxon>
        <taxon>Hymenobacteraceae</taxon>
        <taxon>Pontibacter</taxon>
    </lineage>
</organism>
<feature type="signal peptide" evidence="1">
    <location>
        <begin position="1"/>
        <end position="24"/>
    </location>
</feature>
<name>A0ABV1RTL1_9BACT</name>
<dbReference type="EMBL" id="JBEOKT010000006">
    <property type="protein sequence ID" value="MER2997713.1"/>
    <property type="molecule type" value="Genomic_DNA"/>
</dbReference>
<evidence type="ECO:0008006" key="4">
    <source>
        <dbReference type="Google" id="ProtNLM"/>
    </source>
</evidence>
<proteinExistence type="predicted"/>
<dbReference type="Proteomes" id="UP001476807">
    <property type="component" value="Unassembled WGS sequence"/>
</dbReference>
<reference evidence="2 3" key="1">
    <citation type="submission" date="2024-06" db="EMBL/GenBank/DDBJ databases">
        <title>Pontibacter populi HYL7-15.</title>
        <authorList>
            <person name="Kim M.K."/>
        </authorList>
    </citation>
    <scope>NUCLEOTIDE SEQUENCE [LARGE SCALE GENOMIC DNA]</scope>
    <source>
        <strain evidence="2 3">HYL7-15</strain>
    </source>
</reference>
<keyword evidence="1" id="KW-0732">Signal</keyword>
<sequence length="288" mass="33740">MHFIKQYSLGFMLFMLAACSTPDATDQKADKDSYATIKPYFKTDWAMNKLWDDGLAEVAIYDAERVVYGNNREFEFAMITVKEDFNREYNVKTDNYTRNDLFPVMKINQLCRIPTDNYPYHYMTSVFVNRQYPWDLHKLTTSSQEWCGNTFKSITRGRNFILNYSSYFDGQGEGTWQLSTELLFEDQLPYSLRALRFESKPTFNVTIAETQQTNKAAQPEEYNATITATEATIEGKATWLVNVQLAPNKVNQYWFATAYPNTLIRQKTWDGRTLELKKISRYAYWQGN</sequence>
<keyword evidence="3" id="KW-1185">Reference proteome</keyword>
<evidence type="ECO:0000256" key="1">
    <source>
        <dbReference type="SAM" id="SignalP"/>
    </source>
</evidence>
<dbReference type="PROSITE" id="PS51257">
    <property type="entry name" value="PROKAR_LIPOPROTEIN"/>
    <property type="match status" value="1"/>
</dbReference>
<feature type="chain" id="PRO_5046671160" description="Septum formation inhibitor Maf" evidence="1">
    <location>
        <begin position="25"/>
        <end position="288"/>
    </location>
</feature>
<gene>
    <name evidence="2" type="ORF">ABS362_09155</name>
</gene>
<dbReference type="RefSeq" id="WP_350412125.1">
    <property type="nucleotide sequence ID" value="NZ_JBEOKT010000006.1"/>
</dbReference>
<comment type="caution">
    <text evidence="2">The sequence shown here is derived from an EMBL/GenBank/DDBJ whole genome shotgun (WGS) entry which is preliminary data.</text>
</comment>
<evidence type="ECO:0000313" key="3">
    <source>
        <dbReference type="Proteomes" id="UP001476807"/>
    </source>
</evidence>
<protein>
    <recommendedName>
        <fullName evidence="4">Septum formation inhibitor Maf</fullName>
    </recommendedName>
</protein>
<evidence type="ECO:0000313" key="2">
    <source>
        <dbReference type="EMBL" id="MER2997713.1"/>
    </source>
</evidence>